<name>A0AAE3VZZ2_9ACTN</name>
<evidence type="ECO:0008006" key="4">
    <source>
        <dbReference type="Google" id="ProtNLM"/>
    </source>
</evidence>
<feature type="transmembrane region" description="Helical" evidence="1">
    <location>
        <begin position="120"/>
        <end position="141"/>
    </location>
</feature>
<evidence type="ECO:0000256" key="1">
    <source>
        <dbReference type="SAM" id="Phobius"/>
    </source>
</evidence>
<dbReference type="EMBL" id="JAUSUZ010000001">
    <property type="protein sequence ID" value="MDQ0366085.1"/>
    <property type="molecule type" value="Genomic_DNA"/>
</dbReference>
<dbReference type="Proteomes" id="UP001240236">
    <property type="component" value="Unassembled WGS sequence"/>
</dbReference>
<evidence type="ECO:0000313" key="2">
    <source>
        <dbReference type="EMBL" id="MDQ0366085.1"/>
    </source>
</evidence>
<dbReference type="RefSeq" id="WP_307239150.1">
    <property type="nucleotide sequence ID" value="NZ_JAUSUZ010000001.1"/>
</dbReference>
<keyword evidence="1" id="KW-1133">Transmembrane helix</keyword>
<comment type="caution">
    <text evidence="2">The sequence shown here is derived from an EMBL/GenBank/DDBJ whole genome shotgun (WGS) entry which is preliminary data.</text>
</comment>
<protein>
    <recommendedName>
        <fullName evidence="4">DUF3592 domain-containing protein</fullName>
    </recommendedName>
</protein>
<gene>
    <name evidence="2" type="ORF">J2S42_002754</name>
</gene>
<dbReference type="AlphaFoldDB" id="A0AAE3VZZ2"/>
<sequence>MPIPLLILISLLTVAVVVAATAVVRYRAATVLLRTGRRVPGEIIDTQRVPQGTGPDAFSPVVRFRTVNDHEVIARPGRWQTATGVSGSRVTVVYDESRPTRIAVDGAGFSATDTRALVRLTVHLITAAVLAVVAVVVFTAVR</sequence>
<accession>A0AAE3VZZ2</accession>
<evidence type="ECO:0000313" key="3">
    <source>
        <dbReference type="Proteomes" id="UP001240236"/>
    </source>
</evidence>
<keyword evidence="1" id="KW-0812">Transmembrane</keyword>
<keyword evidence="3" id="KW-1185">Reference proteome</keyword>
<keyword evidence="1" id="KW-0472">Membrane</keyword>
<proteinExistence type="predicted"/>
<organism evidence="2 3">
    <name type="scientific">Catenuloplanes indicus</name>
    <dbReference type="NCBI Taxonomy" id="137267"/>
    <lineage>
        <taxon>Bacteria</taxon>
        <taxon>Bacillati</taxon>
        <taxon>Actinomycetota</taxon>
        <taxon>Actinomycetes</taxon>
        <taxon>Micromonosporales</taxon>
        <taxon>Micromonosporaceae</taxon>
        <taxon>Catenuloplanes</taxon>
    </lineage>
</organism>
<reference evidence="2 3" key="1">
    <citation type="submission" date="2023-07" db="EMBL/GenBank/DDBJ databases">
        <title>Sequencing the genomes of 1000 actinobacteria strains.</title>
        <authorList>
            <person name="Klenk H.-P."/>
        </authorList>
    </citation>
    <scope>NUCLEOTIDE SEQUENCE [LARGE SCALE GENOMIC DNA]</scope>
    <source>
        <strain evidence="2 3">DSM 44709</strain>
    </source>
</reference>